<accession>G0UD27</accession>
<dbReference type="EMBL" id="HE573027">
    <property type="protein sequence ID" value="CCC53737.1"/>
    <property type="molecule type" value="Genomic_DNA"/>
</dbReference>
<sequence length="360" mass="42005">MQAKSLFNSGSLATYTQLSSVLTLSHEVVNRVAMERNEDGLFSYHVSKRDYNLVMNHISPRLPPLPQHQSNIDEDELSMYCSSTQGSLSNTMTKIVDDGIDCSEIDEQLLEMAKKRREQDMSRTKSWRRQEKQSMKDLMIARESKARSDVEFLEKSLYRRILAAFGENSGLETLDFFLNEVKCRKKIIDEWTTESLPFLNCCSREQTDYMEQFLIRSLRGKGASLRKTEEEVPFEKIPLDIRLYVPLQERCDAIRRETEYEEEIAQYYLFLGEATQRDLVAAGMMRKNEVSGLIESVKQPIDFQNWDPVDTAFSTEFRYLQAEEETERMKIIEALLDDMGKMYAEHHEVILALTPKRRSY</sequence>
<dbReference type="OMA" id="MNEICTM"/>
<proteinExistence type="predicted"/>
<dbReference type="AlphaFoldDB" id="G0UD27"/>
<evidence type="ECO:0000313" key="1">
    <source>
        <dbReference type="EMBL" id="CCC53737.1"/>
    </source>
</evidence>
<dbReference type="VEuPathDB" id="TriTrypDB:TvY486_1112210"/>
<name>G0UD27_TRYVY</name>
<organism evidence="1">
    <name type="scientific">Trypanosoma vivax (strain Y486)</name>
    <dbReference type="NCBI Taxonomy" id="1055687"/>
    <lineage>
        <taxon>Eukaryota</taxon>
        <taxon>Discoba</taxon>
        <taxon>Euglenozoa</taxon>
        <taxon>Kinetoplastea</taxon>
        <taxon>Metakinetoplastina</taxon>
        <taxon>Trypanosomatida</taxon>
        <taxon>Trypanosomatidae</taxon>
        <taxon>Trypanosoma</taxon>
        <taxon>Duttonella</taxon>
    </lineage>
</organism>
<reference evidence="1" key="1">
    <citation type="journal article" date="2012" name="Proc. Natl. Acad. Sci. U.S.A.">
        <title>Antigenic diversity is generated by distinct evolutionary mechanisms in African trypanosome species.</title>
        <authorList>
            <person name="Jackson A.P."/>
            <person name="Berry A."/>
            <person name="Aslett M."/>
            <person name="Allison H.C."/>
            <person name="Burton P."/>
            <person name="Vavrova-Anderson J."/>
            <person name="Brown R."/>
            <person name="Browne H."/>
            <person name="Corton N."/>
            <person name="Hauser H."/>
            <person name="Gamble J."/>
            <person name="Gilderthorp R."/>
            <person name="Marcello L."/>
            <person name="McQuillan J."/>
            <person name="Otto T.D."/>
            <person name="Quail M.A."/>
            <person name="Sanders M.J."/>
            <person name="van Tonder A."/>
            <person name="Ginger M.L."/>
            <person name="Field M.C."/>
            <person name="Barry J.D."/>
            <person name="Hertz-Fowler C."/>
            <person name="Berriman M."/>
        </authorList>
    </citation>
    <scope>NUCLEOTIDE SEQUENCE</scope>
    <source>
        <strain evidence="1">Y486</strain>
    </source>
</reference>
<protein>
    <submittedName>
        <fullName evidence="1">Uncharacterized protein</fullName>
    </submittedName>
</protein>
<gene>
    <name evidence="1" type="ORF">TVY486_1112210</name>
</gene>